<comment type="caution">
    <text evidence="2">The sequence shown here is derived from an EMBL/GenBank/DDBJ whole genome shotgun (WGS) entry which is preliminary data.</text>
</comment>
<evidence type="ECO:0000313" key="3">
    <source>
        <dbReference type="Proteomes" id="UP000315010"/>
    </source>
</evidence>
<dbReference type="Proteomes" id="UP000315010">
    <property type="component" value="Unassembled WGS sequence"/>
</dbReference>
<feature type="transmembrane region" description="Helical" evidence="1">
    <location>
        <begin position="70"/>
        <end position="93"/>
    </location>
</feature>
<gene>
    <name evidence="2" type="ORF">CA13_52270</name>
</gene>
<keyword evidence="1" id="KW-0812">Transmembrane</keyword>
<dbReference type="EMBL" id="SJPJ01000001">
    <property type="protein sequence ID" value="TWT83756.1"/>
    <property type="molecule type" value="Genomic_DNA"/>
</dbReference>
<protein>
    <submittedName>
        <fullName evidence="2">Uncharacterized protein</fullName>
    </submittedName>
</protein>
<organism evidence="2 3">
    <name type="scientific">Novipirellula herctigrandis</name>
    <dbReference type="NCBI Taxonomy" id="2527986"/>
    <lineage>
        <taxon>Bacteria</taxon>
        <taxon>Pseudomonadati</taxon>
        <taxon>Planctomycetota</taxon>
        <taxon>Planctomycetia</taxon>
        <taxon>Pirellulales</taxon>
        <taxon>Pirellulaceae</taxon>
        <taxon>Novipirellula</taxon>
    </lineage>
</organism>
<proteinExistence type="predicted"/>
<sequence length="97" mass="9338">MQLQLFIVAYSLCSVGWESGAKSLVATGSALFRGKGPPGDIVLDDVVPNGMGGTGESAFELLGDAGLRGAGFVVGAVIGGAVIGGAVIGGAVIGGCE</sequence>
<accession>A0A5C5Z9I8</accession>
<dbReference type="RefSeq" id="WP_146401118.1">
    <property type="nucleotide sequence ID" value="NZ_SJPJ01000001.1"/>
</dbReference>
<name>A0A5C5Z9I8_9BACT</name>
<evidence type="ECO:0000313" key="2">
    <source>
        <dbReference type="EMBL" id="TWT83756.1"/>
    </source>
</evidence>
<keyword evidence="1" id="KW-0472">Membrane</keyword>
<dbReference type="AlphaFoldDB" id="A0A5C5Z9I8"/>
<reference evidence="2 3" key="1">
    <citation type="submission" date="2019-02" db="EMBL/GenBank/DDBJ databases">
        <title>Deep-cultivation of Planctomycetes and their phenomic and genomic characterization uncovers novel biology.</title>
        <authorList>
            <person name="Wiegand S."/>
            <person name="Jogler M."/>
            <person name="Boedeker C."/>
            <person name="Pinto D."/>
            <person name="Vollmers J."/>
            <person name="Rivas-Marin E."/>
            <person name="Kohn T."/>
            <person name="Peeters S.H."/>
            <person name="Heuer A."/>
            <person name="Rast P."/>
            <person name="Oberbeckmann S."/>
            <person name="Bunk B."/>
            <person name="Jeske O."/>
            <person name="Meyerdierks A."/>
            <person name="Storesund J.E."/>
            <person name="Kallscheuer N."/>
            <person name="Luecker S."/>
            <person name="Lage O.M."/>
            <person name="Pohl T."/>
            <person name="Merkel B.J."/>
            <person name="Hornburger P."/>
            <person name="Mueller R.-W."/>
            <person name="Bruemmer F."/>
            <person name="Labrenz M."/>
            <person name="Spormann A.M."/>
            <person name="Op Den Camp H."/>
            <person name="Overmann J."/>
            <person name="Amann R."/>
            <person name="Jetten M.S.M."/>
            <person name="Mascher T."/>
            <person name="Medema M.H."/>
            <person name="Devos D.P."/>
            <person name="Kaster A.-K."/>
            <person name="Ovreas L."/>
            <person name="Rohde M."/>
            <person name="Galperin M.Y."/>
            <person name="Jogler C."/>
        </authorList>
    </citation>
    <scope>NUCLEOTIDE SEQUENCE [LARGE SCALE GENOMIC DNA]</scope>
    <source>
        <strain evidence="2 3">CA13</strain>
    </source>
</reference>
<keyword evidence="1" id="KW-1133">Transmembrane helix</keyword>
<keyword evidence="3" id="KW-1185">Reference proteome</keyword>
<evidence type="ECO:0000256" key="1">
    <source>
        <dbReference type="SAM" id="Phobius"/>
    </source>
</evidence>